<sequence length="431" mass="48318">MKVVLKGFIFAFILSCIVHLPFFSQIPAGLNRDEAALGYNAFSILKTGRDEYGKLFPISITSFGDQKLPGYVYTLIPFIQTFGVTSFAVRLPSLLAGLLVLFAVGTLSFQVAEGLHLRGSMKKFFPVIAMVLLAISPWGNHFSRTAYEAHLAMAAFLWGFAAYIHALAQPKRLRFFIVTAALWSFTLLTYHSYHILIPLFVVGLAILDRKTLSKLPSKMLLISFLIGGTTVLLLFIGGVLGGNINKSEGISPFHLDSLRRQVFVYRQTLPKHLSFLHIFIANTPSQGFIAFAQNYVRVIAGDFLFVNGTDHGDHNPGNTPNFHLFTAPFMLLGFLALWEQRKNPLAKRYLVWFFLGVAVPAFTIQPQHTVRLSPIFPLLEMFSAFGIVWMFSTIKKPLVRSTYMMILILVGLFFTTRYMISYLAIIPNIAV</sequence>
<feature type="transmembrane region" description="Helical" evidence="8">
    <location>
        <begin position="7"/>
        <end position="24"/>
    </location>
</feature>
<dbReference type="GO" id="GO:0016763">
    <property type="term" value="F:pentosyltransferase activity"/>
    <property type="evidence" value="ECO:0007669"/>
    <property type="project" value="TreeGrafter"/>
</dbReference>
<evidence type="ECO:0000256" key="7">
    <source>
        <dbReference type="ARBA" id="ARBA00023136"/>
    </source>
</evidence>
<feature type="transmembrane region" description="Helical" evidence="8">
    <location>
        <begin position="180"/>
        <end position="207"/>
    </location>
</feature>
<dbReference type="AlphaFoldDB" id="A0A1F7Y532"/>
<dbReference type="PANTHER" id="PTHR33908">
    <property type="entry name" value="MANNOSYLTRANSFERASE YKCB-RELATED"/>
    <property type="match status" value="1"/>
</dbReference>
<keyword evidence="3" id="KW-0328">Glycosyltransferase</keyword>
<comment type="caution">
    <text evidence="9">The sequence shown here is derived from an EMBL/GenBank/DDBJ whole genome shotgun (WGS) entry which is preliminary data.</text>
</comment>
<feature type="transmembrane region" description="Helical" evidence="8">
    <location>
        <begin position="350"/>
        <end position="368"/>
    </location>
</feature>
<feature type="transmembrane region" description="Helical" evidence="8">
    <location>
        <begin position="374"/>
        <end position="391"/>
    </location>
</feature>
<keyword evidence="7 8" id="KW-0472">Membrane</keyword>
<evidence type="ECO:0000256" key="8">
    <source>
        <dbReference type="SAM" id="Phobius"/>
    </source>
</evidence>
<feature type="transmembrane region" description="Helical" evidence="8">
    <location>
        <begin position="149"/>
        <end position="168"/>
    </location>
</feature>
<protein>
    <recommendedName>
        <fullName evidence="11">Glycosyltransferase RgtA/B/C/D-like domain-containing protein</fullName>
    </recommendedName>
</protein>
<feature type="transmembrane region" description="Helical" evidence="8">
    <location>
        <begin position="219"/>
        <end position="240"/>
    </location>
</feature>
<dbReference type="GO" id="GO:0010041">
    <property type="term" value="P:response to iron(III) ion"/>
    <property type="evidence" value="ECO:0007669"/>
    <property type="project" value="TreeGrafter"/>
</dbReference>
<evidence type="ECO:0000256" key="5">
    <source>
        <dbReference type="ARBA" id="ARBA00022692"/>
    </source>
</evidence>
<dbReference type="InterPro" id="IPR050297">
    <property type="entry name" value="LipidA_mod_glycosyltrf_83"/>
</dbReference>
<feature type="transmembrane region" description="Helical" evidence="8">
    <location>
        <begin position="322"/>
        <end position="338"/>
    </location>
</feature>
<keyword evidence="4" id="KW-0808">Transferase</keyword>
<dbReference type="GO" id="GO:0005886">
    <property type="term" value="C:plasma membrane"/>
    <property type="evidence" value="ECO:0007669"/>
    <property type="project" value="UniProtKB-SubCell"/>
</dbReference>
<evidence type="ECO:0000256" key="2">
    <source>
        <dbReference type="ARBA" id="ARBA00022475"/>
    </source>
</evidence>
<dbReference type="Proteomes" id="UP000178750">
    <property type="component" value="Unassembled WGS sequence"/>
</dbReference>
<keyword evidence="5 8" id="KW-0812">Transmembrane</keyword>
<feature type="non-terminal residue" evidence="9">
    <location>
        <position position="431"/>
    </location>
</feature>
<evidence type="ECO:0000256" key="3">
    <source>
        <dbReference type="ARBA" id="ARBA00022676"/>
    </source>
</evidence>
<evidence type="ECO:0000313" key="9">
    <source>
        <dbReference type="EMBL" id="OGM21748.1"/>
    </source>
</evidence>
<evidence type="ECO:0000313" key="10">
    <source>
        <dbReference type="Proteomes" id="UP000178750"/>
    </source>
</evidence>
<comment type="subcellular location">
    <subcellularLocation>
        <location evidence="1">Cell membrane</location>
        <topology evidence="1">Multi-pass membrane protein</topology>
    </subcellularLocation>
</comment>
<evidence type="ECO:0008006" key="11">
    <source>
        <dbReference type="Google" id="ProtNLM"/>
    </source>
</evidence>
<dbReference type="PANTHER" id="PTHR33908:SF3">
    <property type="entry name" value="UNDECAPRENYL PHOSPHATE-ALPHA-4-AMINO-4-DEOXY-L-ARABINOSE ARABINOSYL TRANSFERASE"/>
    <property type="match status" value="1"/>
</dbReference>
<accession>A0A1F7Y532</accession>
<feature type="transmembrane region" description="Helical" evidence="8">
    <location>
        <begin position="94"/>
        <end position="112"/>
    </location>
</feature>
<keyword evidence="6 8" id="KW-1133">Transmembrane helix</keyword>
<evidence type="ECO:0000256" key="1">
    <source>
        <dbReference type="ARBA" id="ARBA00004651"/>
    </source>
</evidence>
<feature type="transmembrane region" description="Helical" evidence="8">
    <location>
        <begin position="403"/>
        <end position="425"/>
    </location>
</feature>
<evidence type="ECO:0000256" key="6">
    <source>
        <dbReference type="ARBA" id="ARBA00022989"/>
    </source>
</evidence>
<dbReference type="EMBL" id="MGGF01000027">
    <property type="protein sequence ID" value="OGM21748.1"/>
    <property type="molecule type" value="Genomic_DNA"/>
</dbReference>
<name>A0A1F7Y532_9BACT</name>
<organism evidence="9 10">
    <name type="scientific">Candidatus Woesebacteria bacterium RIFCSPHIGHO2_01_FULL_38_9b</name>
    <dbReference type="NCBI Taxonomy" id="1802493"/>
    <lineage>
        <taxon>Bacteria</taxon>
        <taxon>Candidatus Woeseibacteriota</taxon>
    </lineage>
</organism>
<dbReference type="GO" id="GO:0009103">
    <property type="term" value="P:lipopolysaccharide biosynthetic process"/>
    <property type="evidence" value="ECO:0007669"/>
    <property type="project" value="UniProtKB-ARBA"/>
</dbReference>
<evidence type="ECO:0000256" key="4">
    <source>
        <dbReference type="ARBA" id="ARBA00022679"/>
    </source>
</evidence>
<proteinExistence type="predicted"/>
<feature type="transmembrane region" description="Helical" evidence="8">
    <location>
        <begin position="124"/>
        <end position="142"/>
    </location>
</feature>
<keyword evidence="2" id="KW-1003">Cell membrane</keyword>
<gene>
    <name evidence="9" type="ORF">A2863_00465</name>
</gene>
<reference evidence="9 10" key="1">
    <citation type="journal article" date="2016" name="Nat. Commun.">
        <title>Thousands of microbial genomes shed light on interconnected biogeochemical processes in an aquifer system.</title>
        <authorList>
            <person name="Anantharaman K."/>
            <person name="Brown C.T."/>
            <person name="Hug L.A."/>
            <person name="Sharon I."/>
            <person name="Castelle C.J."/>
            <person name="Probst A.J."/>
            <person name="Thomas B.C."/>
            <person name="Singh A."/>
            <person name="Wilkins M.J."/>
            <person name="Karaoz U."/>
            <person name="Brodie E.L."/>
            <person name="Williams K.H."/>
            <person name="Hubbard S.S."/>
            <person name="Banfield J.F."/>
        </authorList>
    </citation>
    <scope>NUCLEOTIDE SEQUENCE [LARGE SCALE GENOMIC DNA]</scope>
</reference>